<feature type="transmembrane region" description="Helical" evidence="1">
    <location>
        <begin position="78"/>
        <end position="100"/>
    </location>
</feature>
<dbReference type="EMBL" id="FOXQ01000005">
    <property type="protein sequence ID" value="SFQ11553.1"/>
    <property type="molecule type" value="Genomic_DNA"/>
</dbReference>
<name>A0A1I5VVX1_9BACT</name>
<evidence type="ECO:0000256" key="1">
    <source>
        <dbReference type="SAM" id="Phobius"/>
    </source>
</evidence>
<sequence length="600" mass="66450">MNAKVSSSSISLRLWLCSAFVLSVEIFIYSLFTGFSDSMTALFFSLLASTVGSVPAFLVLLIFVPLIRKFKFRYADSLSIFIFLLLIIAAAYTLPAAFIIDNPFSEYSSVQSFLQAAAICFAFVFSSILIAFLCNLKYINLYFLSSNKNTHTMHENSMQAPAQPGANPYANKIWIKAVTTAGLILLMLIPTVFVSNLVEERQARQEEVKNEVSGKWAGQQNITFPYLYIPYSVTTQSNGKTIVQEKSFLILPENLNVNGSVTAEQRKRSIYSVLLYNSALQAKGNFKIGVPEGVDASTINWANSKICFGISDFKGIQQKVIVNANNQAYDLSAGLPTDEIDTTGLSSPIHLSADNIGKEVNFELPLKIKGSGQLHFAPLAGNSEFNITSNWNSPSFDGNTLPAERTLDNKGFEASWNFNKANLPFNTVVKDFNFKKNDYTFGVSLLQPTDQYAKTMRCVKYALLFIGLTFSLFFIVEIMQKKPFHPVQYVLVGLALIVFYTLLLSISEFLQFDFAYLQASIATVLLITLYAKGHFKSWKVASVFAGSIGSIYGFIFVLIRLEDTALLVGSIGLFCILALAMYASRKINWYGSAVPANATI</sequence>
<reference evidence="2 3" key="1">
    <citation type="submission" date="2016-10" db="EMBL/GenBank/DDBJ databases">
        <authorList>
            <person name="de Groot N.N."/>
        </authorList>
    </citation>
    <scope>NUCLEOTIDE SEQUENCE [LARGE SCALE GENOMIC DNA]</scope>
    <source>
        <strain evidence="2 3">DSM 28286</strain>
    </source>
</reference>
<feature type="transmembrane region" description="Helical" evidence="1">
    <location>
        <begin position="565"/>
        <end position="583"/>
    </location>
</feature>
<dbReference type="PANTHER" id="PTHR30092">
    <property type="entry name" value="INNER MEMBRANE PROTEIN CRED"/>
    <property type="match status" value="1"/>
</dbReference>
<keyword evidence="1" id="KW-0472">Membrane</keyword>
<dbReference type="NCBIfam" id="NF008712">
    <property type="entry name" value="PRK11715.1-1"/>
    <property type="match status" value="1"/>
</dbReference>
<dbReference type="GO" id="GO:0005886">
    <property type="term" value="C:plasma membrane"/>
    <property type="evidence" value="ECO:0007669"/>
    <property type="project" value="TreeGrafter"/>
</dbReference>
<feature type="transmembrane region" description="Helical" evidence="1">
    <location>
        <begin position="461"/>
        <end position="479"/>
    </location>
</feature>
<evidence type="ECO:0000313" key="2">
    <source>
        <dbReference type="EMBL" id="SFQ11553.1"/>
    </source>
</evidence>
<protein>
    <submittedName>
        <fullName evidence="2">Inner membrane protein</fullName>
    </submittedName>
</protein>
<dbReference type="Pfam" id="PF06123">
    <property type="entry name" value="CreD"/>
    <property type="match status" value="1"/>
</dbReference>
<organism evidence="2 3">
    <name type="scientific">Parafilimonas terrae</name>
    <dbReference type="NCBI Taxonomy" id="1465490"/>
    <lineage>
        <taxon>Bacteria</taxon>
        <taxon>Pseudomonadati</taxon>
        <taxon>Bacteroidota</taxon>
        <taxon>Chitinophagia</taxon>
        <taxon>Chitinophagales</taxon>
        <taxon>Chitinophagaceae</taxon>
        <taxon>Parafilimonas</taxon>
    </lineage>
</organism>
<feature type="transmembrane region" description="Helical" evidence="1">
    <location>
        <begin position="12"/>
        <end position="35"/>
    </location>
</feature>
<feature type="transmembrane region" description="Helical" evidence="1">
    <location>
        <begin position="512"/>
        <end position="531"/>
    </location>
</feature>
<dbReference type="STRING" id="1465490.SAMN05444277_105214"/>
<dbReference type="OrthoDB" id="9791851at2"/>
<accession>A0A1I5VVX1</accession>
<keyword evidence="3" id="KW-1185">Reference proteome</keyword>
<dbReference type="PANTHER" id="PTHR30092:SF0">
    <property type="entry name" value="INNER MEMBRANE PROTEIN CRED"/>
    <property type="match status" value="1"/>
</dbReference>
<dbReference type="RefSeq" id="WP_090658059.1">
    <property type="nucleotide sequence ID" value="NZ_FOXQ01000005.1"/>
</dbReference>
<dbReference type="AlphaFoldDB" id="A0A1I5VVX1"/>
<dbReference type="InterPro" id="IPR010364">
    <property type="entry name" value="Uncharacterised_IM_CreD"/>
</dbReference>
<feature type="transmembrane region" description="Helical" evidence="1">
    <location>
        <begin position="41"/>
        <end position="66"/>
    </location>
</feature>
<feature type="transmembrane region" description="Helical" evidence="1">
    <location>
        <begin position="538"/>
        <end position="559"/>
    </location>
</feature>
<dbReference type="Proteomes" id="UP000199031">
    <property type="component" value="Unassembled WGS sequence"/>
</dbReference>
<feature type="transmembrane region" description="Helical" evidence="1">
    <location>
        <begin position="112"/>
        <end position="134"/>
    </location>
</feature>
<keyword evidence="1" id="KW-1133">Transmembrane helix</keyword>
<evidence type="ECO:0000313" key="3">
    <source>
        <dbReference type="Proteomes" id="UP000199031"/>
    </source>
</evidence>
<feature type="transmembrane region" description="Helical" evidence="1">
    <location>
        <begin position="486"/>
        <end position="506"/>
    </location>
</feature>
<keyword evidence="1" id="KW-0812">Transmembrane</keyword>
<gene>
    <name evidence="2" type="ORF">SAMN05444277_105214</name>
</gene>
<proteinExistence type="predicted"/>